<dbReference type="RefSeq" id="WP_193983295.1">
    <property type="nucleotide sequence ID" value="NZ_CP063656.1"/>
</dbReference>
<dbReference type="EMBL" id="CP063656">
    <property type="protein sequence ID" value="QOW18576.1"/>
    <property type="molecule type" value="Genomic_DNA"/>
</dbReference>
<dbReference type="Gene3D" id="3.30.160.100">
    <property type="entry name" value="Ribosome hibernation promotion factor-like"/>
    <property type="match status" value="1"/>
</dbReference>
<proteinExistence type="predicted"/>
<dbReference type="Pfam" id="PF02482">
    <property type="entry name" value="Ribosomal_S30AE"/>
    <property type="match status" value="1"/>
</dbReference>
<dbReference type="SUPFAM" id="SSF69754">
    <property type="entry name" value="Ribosome binding protein Y (YfiA homologue)"/>
    <property type="match status" value="1"/>
</dbReference>
<sequence length="131" mass="14020">MKIQLNTDRNIQGDESVAAHVDKVVNNVLSRFASQITRIEVHLSDLNADKSGQNDKRCLMEARLASRDPVAVTAEAATVQESINGAAQKLKSKLESSLGKLAADERKPHHVAPGADAPVLDQAIKDIADAS</sequence>
<dbReference type="KEGG" id="lcic:INQ41_07590"/>
<organism evidence="1 2">
    <name type="scientific">Novilysobacter ciconiae</name>
    <dbReference type="NCBI Taxonomy" id="2781022"/>
    <lineage>
        <taxon>Bacteria</taxon>
        <taxon>Pseudomonadati</taxon>
        <taxon>Pseudomonadota</taxon>
        <taxon>Gammaproteobacteria</taxon>
        <taxon>Lysobacterales</taxon>
        <taxon>Lysobacteraceae</taxon>
        <taxon>Novilysobacter</taxon>
    </lineage>
</organism>
<dbReference type="InterPro" id="IPR003489">
    <property type="entry name" value="RHF/RaiA"/>
</dbReference>
<name>A0A7S6UE36_9GAMM</name>
<protein>
    <submittedName>
        <fullName evidence="1">HPF/RaiA family ribosome-associated protein</fullName>
    </submittedName>
</protein>
<dbReference type="InterPro" id="IPR036567">
    <property type="entry name" value="RHF-like"/>
</dbReference>
<accession>A0A7S6UE36</accession>
<reference evidence="1 2" key="1">
    <citation type="submission" date="2020-10" db="EMBL/GenBank/DDBJ databases">
        <title>complete genome sequencing of Lysobacter sp. H21R20.</title>
        <authorList>
            <person name="Bae J.-W."/>
            <person name="Lee S.-Y."/>
        </authorList>
    </citation>
    <scope>NUCLEOTIDE SEQUENCE [LARGE SCALE GENOMIC DNA]</scope>
    <source>
        <strain evidence="1 2">H21R20</strain>
    </source>
</reference>
<evidence type="ECO:0000313" key="1">
    <source>
        <dbReference type="EMBL" id="QOW18576.1"/>
    </source>
</evidence>
<gene>
    <name evidence="1" type="ORF">INQ41_07590</name>
</gene>
<evidence type="ECO:0000313" key="2">
    <source>
        <dbReference type="Proteomes" id="UP000594059"/>
    </source>
</evidence>
<dbReference type="Proteomes" id="UP000594059">
    <property type="component" value="Chromosome"/>
</dbReference>
<dbReference type="AlphaFoldDB" id="A0A7S6UE36"/>
<keyword evidence="2" id="KW-1185">Reference proteome</keyword>